<evidence type="ECO:0000256" key="2">
    <source>
        <dbReference type="SAM" id="Phobius"/>
    </source>
</evidence>
<feature type="region of interest" description="Disordered" evidence="1">
    <location>
        <begin position="721"/>
        <end position="803"/>
    </location>
</feature>
<proteinExistence type="predicted"/>
<keyword evidence="2" id="KW-0472">Membrane</keyword>
<dbReference type="Proteomes" id="UP001227317">
    <property type="component" value="Unassembled WGS sequence"/>
</dbReference>
<evidence type="ECO:0000313" key="3">
    <source>
        <dbReference type="EMBL" id="MDQ2106600.1"/>
    </source>
</evidence>
<dbReference type="NCBIfam" id="TIGR04346">
    <property type="entry name" value="DotA_TraY"/>
    <property type="match status" value="1"/>
</dbReference>
<dbReference type="EMBL" id="JAUJFI010000287">
    <property type="protein sequence ID" value="MDQ2106600.1"/>
    <property type="molecule type" value="Genomic_DNA"/>
</dbReference>
<protein>
    <submittedName>
        <fullName evidence="3">DotA/TraY family protein</fullName>
    </submittedName>
</protein>
<name>A0ABU0WQS7_9PROT</name>
<feature type="non-terminal residue" evidence="3">
    <location>
        <position position="1"/>
    </location>
</feature>
<sequence>AVAAAALAWRAGVAHWQLRNGRPGCWREWWHDGAVVPPSDGGTGRGLASILVLVAAGTALLPSVAVAATVASGAASADPALRALALLFPADTATPLTRLVSALAALLSGGAAAVMTYTVVTGVNAAAARGESTLTHDAEHFGAAAVIRTAVCVGLLVPALPSGLSAGHAAYSQLAGYASGQASTLWSAFAADVLGVVTDGGGTTTPTGSLGIPSPVGGNALALQALESEACLAYIRHADKTSHDLGGRGSAIPPVSPPSARPTAASGRYLWTWGRCGALVLPAAPAGAPTELSTFRAARMGAVGTLVEAIRTTGLPDQLAAGGMAGSGSAWPDDKLLPALAEAAAAYDGTVRAAAGTYLATRQRGARQASVDAAKTQGWTAAGALWRTLGAASGEAATLAAEAPSRTRPDTDWIGGAMGKEWPNIADRLARQIADESRIPALSGDSLAAPGDESAEIWARLVNPVTRPLTEYLLRQTRSADSDPLADSLSLGHWLVGLSDAGWLTGGVVAVAAGNGISSFAGAKAAFDWFGERMRPYLWWMYGLGIVHSYVLPMIPYISVVFAGINWLISLAEMLVALPLLAMLGANLSGREFVSAALRPGLILVANTVVLPLYTVAALAASYYLLPVGMQIVDKTFSAAFLGSQGGFTLSLGGMLAGLTLALWLKWQVIIRIFGVVHEIPNRLLRYWGSRDEIADGRASAALLGAAFGAAGPASGGGYRGGGGSGRGGGNGGRGGGGGGDDGGGLGIEPVGGGGASKIGATTRGGDAWFQQGGGLAGLSSGQRESAEKSYGEWSKENPSAAARHGLSDYVDYAQERHAARGRGKAE</sequence>
<evidence type="ECO:0000313" key="4">
    <source>
        <dbReference type="Proteomes" id="UP001227317"/>
    </source>
</evidence>
<reference evidence="3 4" key="1">
    <citation type="submission" date="2023-06" db="EMBL/GenBank/DDBJ databases">
        <title>Azospirillum isscasensis sp.nov, a bacterium isolated from rhizosphere soil of rice.</title>
        <authorList>
            <person name="Wang H."/>
        </authorList>
    </citation>
    <scope>NUCLEOTIDE SEQUENCE [LARGE SCALE GENOMIC DNA]</scope>
    <source>
        <strain evidence="3 4">C340-1</strain>
    </source>
</reference>
<feature type="transmembrane region" description="Helical" evidence="2">
    <location>
        <begin position="601"/>
        <end position="626"/>
    </location>
</feature>
<comment type="caution">
    <text evidence="3">The sequence shown here is derived from an EMBL/GenBank/DDBJ whole genome shotgun (WGS) entry which is preliminary data.</text>
</comment>
<accession>A0ABU0WQS7</accession>
<organism evidence="3 4">
    <name type="scientific">Azospirillum isscasi</name>
    <dbReference type="NCBI Taxonomy" id="3053926"/>
    <lineage>
        <taxon>Bacteria</taxon>
        <taxon>Pseudomonadati</taxon>
        <taxon>Pseudomonadota</taxon>
        <taxon>Alphaproteobacteria</taxon>
        <taxon>Rhodospirillales</taxon>
        <taxon>Azospirillaceae</taxon>
        <taxon>Azospirillum</taxon>
    </lineage>
</organism>
<feature type="transmembrane region" description="Helical" evidence="2">
    <location>
        <begin position="646"/>
        <end position="665"/>
    </location>
</feature>
<keyword evidence="2" id="KW-1133">Transmembrane helix</keyword>
<keyword evidence="2" id="KW-0812">Transmembrane</keyword>
<keyword evidence="4" id="KW-1185">Reference proteome</keyword>
<evidence type="ECO:0000256" key="1">
    <source>
        <dbReference type="SAM" id="MobiDB-lite"/>
    </source>
</evidence>
<feature type="transmembrane region" description="Helical" evidence="2">
    <location>
        <begin position="565"/>
        <end position="589"/>
    </location>
</feature>
<feature type="transmembrane region" description="Helical" evidence="2">
    <location>
        <begin position="140"/>
        <end position="160"/>
    </location>
</feature>
<gene>
    <name evidence="3" type="ORF">QSG27_28185</name>
</gene>
<dbReference type="InterPro" id="IPR027628">
    <property type="entry name" value="DotA_TraY"/>
</dbReference>
<dbReference type="RefSeq" id="WP_306712080.1">
    <property type="nucleotide sequence ID" value="NZ_JAUJFI010000287.1"/>
</dbReference>
<feature type="transmembrane region" description="Helical" evidence="2">
    <location>
        <begin position="96"/>
        <end position="120"/>
    </location>
</feature>
<feature type="compositionally biased region" description="Basic and acidic residues" evidence="1">
    <location>
        <begin position="785"/>
        <end position="796"/>
    </location>
</feature>
<feature type="transmembrane region" description="Helical" evidence="2">
    <location>
        <begin position="47"/>
        <end position="75"/>
    </location>
</feature>
<feature type="transmembrane region" description="Helical" evidence="2">
    <location>
        <begin position="537"/>
        <end position="559"/>
    </location>
</feature>
<feature type="compositionally biased region" description="Gly residues" evidence="1">
    <location>
        <begin position="721"/>
        <end position="757"/>
    </location>
</feature>